<evidence type="ECO:0000313" key="2">
    <source>
        <dbReference type="EMBL" id="MFK3865746.1"/>
    </source>
</evidence>
<dbReference type="Gene3D" id="3.40.190.10">
    <property type="entry name" value="Periplasmic binding protein-like II"/>
    <property type="match status" value="1"/>
</dbReference>
<gene>
    <name evidence="2" type="ORF">ACI2JU_17985</name>
</gene>
<keyword evidence="3" id="KW-1185">Reference proteome</keyword>
<dbReference type="SUPFAM" id="SSF53850">
    <property type="entry name" value="Periplasmic binding protein-like II"/>
    <property type="match status" value="1"/>
</dbReference>
<organism evidence="2 3">
    <name type="scientific">Pseudoalteromonas rhizosphaerae</name>
    <dbReference type="NCBI Taxonomy" id="2518973"/>
    <lineage>
        <taxon>Bacteria</taxon>
        <taxon>Pseudomonadati</taxon>
        <taxon>Pseudomonadota</taxon>
        <taxon>Gammaproteobacteria</taxon>
        <taxon>Alteromonadales</taxon>
        <taxon>Pseudoalteromonadaceae</taxon>
        <taxon>Pseudoalteromonas</taxon>
    </lineage>
</organism>
<comment type="caution">
    <text evidence="2">The sequence shown here is derived from an EMBL/GenBank/DDBJ whole genome shotgun (WGS) entry which is preliminary data.</text>
</comment>
<dbReference type="Proteomes" id="UP001620262">
    <property type="component" value="Unassembled WGS sequence"/>
</dbReference>
<evidence type="ECO:0000256" key="1">
    <source>
        <dbReference type="SAM" id="SignalP"/>
    </source>
</evidence>
<feature type="signal peptide" evidence="1">
    <location>
        <begin position="1"/>
        <end position="25"/>
    </location>
</feature>
<feature type="chain" id="PRO_5045813273" evidence="1">
    <location>
        <begin position="26"/>
        <end position="270"/>
    </location>
</feature>
<proteinExistence type="predicted"/>
<name>A0ABW8L5A5_9GAMM</name>
<accession>A0ABW8L5A5</accession>
<dbReference type="EMBL" id="JBJDOT010000029">
    <property type="protein sequence ID" value="MFK3865746.1"/>
    <property type="molecule type" value="Genomic_DNA"/>
</dbReference>
<reference evidence="2 3" key="1">
    <citation type="submission" date="2024-11" db="EMBL/GenBank/DDBJ databases">
        <title>The Natural Products Discovery Center: Release of the First 8490 Sequenced Strains for Exploring Actinobacteria Biosynthetic Diversity.</title>
        <authorList>
            <person name="Kalkreuter E."/>
            <person name="Kautsar S.A."/>
            <person name="Yang D."/>
            <person name="Bader C.D."/>
            <person name="Teijaro C.N."/>
            <person name="Fluegel L."/>
            <person name="Davis C.M."/>
            <person name="Simpson J.R."/>
            <person name="Lauterbach L."/>
            <person name="Steele A.D."/>
            <person name="Gui C."/>
            <person name="Meng S."/>
            <person name="Li G."/>
            <person name="Viehrig K."/>
            <person name="Ye F."/>
            <person name="Su P."/>
            <person name="Kiefer A.F."/>
            <person name="Nichols A."/>
            <person name="Cepeda A.J."/>
            <person name="Yan W."/>
            <person name="Fan B."/>
            <person name="Jiang Y."/>
            <person name="Adhikari A."/>
            <person name="Zheng C.-J."/>
            <person name="Schuster L."/>
            <person name="Cowan T.M."/>
            <person name="Smanski M.J."/>
            <person name="Chevrette M.G."/>
            <person name="De Carvalho L.P.S."/>
            <person name="Shen B."/>
        </authorList>
    </citation>
    <scope>NUCLEOTIDE SEQUENCE [LARGE SCALE GENOMIC DNA]</scope>
    <source>
        <strain evidence="2 3">NPDC078403</strain>
    </source>
</reference>
<dbReference type="RefSeq" id="WP_259398736.1">
    <property type="nucleotide sequence ID" value="NZ_JBJDOT010000029.1"/>
</dbReference>
<keyword evidence="1" id="KW-0732">Signal</keyword>
<protein>
    <submittedName>
        <fullName evidence="2">Transporter substrate-binding domain-containing protein</fullName>
    </submittedName>
</protein>
<evidence type="ECO:0000313" key="3">
    <source>
        <dbReference type="Proteomes" id="UP001620262"/>
    </source>
</evidence>
<sequence>MMKLYNFGVLWLLLLPLAFTSFVHANEAIVNLHLASPSTTDTPRNHYIHALLTLAFAEQGKQVNFIYSIRPMNKKRVVEELSKASSINLAWLSLPANSYPDLHHTSLSIYQGLHGKRLLIINKNQQPRFAEISTSAQLKPLIALQKQSWSDYDVLIRNGFTVNGELDYKGMTRALETGLADYFPRSVSAIAAEVTKLQHQNLMIEPTIMLQYPSHYYFYTHKQNDALLMELEAGLLKLQQNGKFEQLYQQFFGEKERDLALSSRKVFHLN</sequence>